<dbReference type="SUPFAM" id="SSF50978">
    <property type="entry name" value="WD40 repeat-like"/>
    <property type="match status" value="1"/>
</dbReference>
<dbReference type="InterPro" id="IPR015943">
    <property type="entry name" value="WD40/YVTN_repeat-like_dom_sf"/>
</dbReference>
<dbReference type="Gene3D" id="2.130.10.10">
    <property type="entry name" value="YVTN repeat-like/Quinoprotein amine dehydrogenase"/>
    <property type="match status" value="1"/>
</dbReference>
<accession>A0A9P4JYD6</accession>
<evidence type="ECO:0000313" key="4">
    <source>
        <dbReference type="EMBL" id="KAF2205474.1"/>
    </source>
</evidence>
<reference evidence="4" key="1">
    <citation type="journal article" date="2020" name="Stud. Mycol.">
        <title>101 Dothideomycetes genomes: a test case for predicting lifestyles and emergence of pathogens.</title>
        <authorList>
            <person name="Haridas S."/>
            <person name="Albert R."/>
            <person name="Binder M."/>
            <person name="Bloem J."/>
            <person name="Labutti K."/>
            <person name="Salamov A."/>
            <person name="Andreopoulos B."/>
            <person name="Baker S."/>
            <person name="Barry K."/>
            <person name="Bills G."/>
            <person name="Bluhm B."/>
            <person name="Cannon C."/>
            <person name="Castanera R."/>
            <person name="Culley D."/>
            <person name="Daum C."/>
            <person name="Ezra D."/>
            <person name="Gonzalez J."/>
            <person name="Henrissat B."/>
            <person name="Kuo A."/>
            <person name="Liang C."/>
            <person name="Lipzen A."/>
            <person name="Lutzoni F."/>
            <person name="Magnuson J."/>
            <person name="Mondo S."/>
            <person name="Nolan M."/>
            <person name="Ohm R."/>
            <person name="Pangilinan J."/>
            <person name="Park H.-J."/>
            <person name="Ramirez L."/>
            <person name="Alfaro M."/>
            <person name="Sun H."/>
            <person name="Tritt A."/>
            <person name="Yoshinaga Y."/>
            <person name="Zwiers L.-H."/>
            <person name="Turgeon B."/>
            <person name="Goodwin S."/>
            <person name="Spatafora J."/>
            <person name="Crous P."/>
            <person name="Grigoriev I."/>
        </authorList>
    </citation>
    <scope>NUCLEOTIDE SEQUENCE</scope>
    <source>
        <strain evidence="4">ATCC 74209</strain>
    </source>
</reference>
<evidence type="ECO:0000256" key="2">
    <source>
        <dbReference type="ARBA" id="ARBA00022737"/>
    </source>
</evidence>
<dbReference type="PROSITE" id="PS50082">
    <property type="entry name" value="WD_REPEATS_2"/>
    <property type="match status" value="1"/>
</dbReference>
<evidence type="ECO:0000256" key="3">
    <source>
        <dbReference type="PROSITE-ProRule" id="PRU00221"/>
    </source>
</evidence>
<sequence length="139" mass="15297">IWDPSSGDCLQTLKGHSDYVNAVAFSHDSTLLASVSDDRTFKIWYPSSVDCLQTLESHSSNVNSVAFSHDSTRLVFALKSQTVSLSTSSNSIWIRLDSENLLWLPLEYRPVCFAASGKIIGIGGRTGRVWICKVQLSIS</sequence>
<evidence type="ECO:0000313" key="5">
    <source>
        <dbReference type="Proteomes" id="UP000799536"/>
    </source>
</evidence>
<comment type="caution">
    <text evidence="4">The sequence shown here is derived from an EMBL/GenBank/DDBJ whole genome shotgun (WGS) entry which is preliminary data.</text>
</comment>
<feature type="non-terminal residue" evidence="4">
    <location>
        <position position="1"/>
    </location>
</feature>
<gene>
    <name evidence="4" type="ORF">GQ43DRAFT_407400</name>
</gene>
<dbReference type="Proteomes" id="UP000799536">
    <property type="component" value="Unassembled WGS sequence"/>
</dbReference>
<dbReference type="EMBL" id="ML993855">
    <property type="protein sequence ID" value="KAF2205474.1"/>
    <property type="molecule type" value="Genomic_DNA"/>
</dbReference>
<dbReference type="InterPro" id="IPR001680">
    <property type="entry name" value="WD40_rpt"/>
</dbReference>
<feature type="repeat" description="WD" evidence="3">
    <location>
        <begin position="13"/>
        <end position="54"/>
    </location>
</feature>
<dbReference type="OrthoDB" id="5240432at2759"/>
<dbReference type="PANTHER" id="PTHR19848">
    <property type="entry name" value="WD40 REPEAT PROTEIN"/>
    <property type="match status" value="1"/>
</dbReference>
<dbReference type="AlphaFoldDB" id="A0A9P4JYD6"/>
<protein>
    <submittedName>
        <fullName evidence="4">WD40 repeat-like protein</fullName>
    </submittedName>
</protein>
<keyword evidence="2" id="KW-0677">Repeat</keyword>
<dbReference type="InterPro" id="IPR036322">
    <property type="entry name" value="WD40_repeat_dom_sf"/>
</dbReference>
<organism evidence="4 5">
    <name type="scientific">Delitschia confertaspora ATCC 74209</name>
    <dbReference type="NCBI Taxonomy" id="1513339"/>
    <lineage>
        <taxon>Eukaryota</taxon>
        <taxon>Fungi</taxon>
        <taxon>Dikarya</taxon>
        <taxon>Ascomycota</taxon>
        <taxon>Pezizomycotina</taxon>
        <taxon>Dothideomycetes</taxon>
        <taxon>Pleosporomycetidae</taxon>
        <taxon>Pleosporales</taxon>
        <taxon>Delitschiaceae</taxon>
        <taxon>Delitschia</taxon>
    </lineage>
</organism>
<evidence type="ECO:0000256" key="1">
    <source>
        <dbReference type="ARBA" id="ARBA00022574"/>
    </source>
</evidence>
<proteinExistence type="predicted"/>
<keyword evidence="1 3" id="KW-0853">WD repeat</keyword>
<keyword evidence="5" id="KW-1185">Reference proteome</keyword>
<dbReference type="Pfam" id="PF00400">
    <property type="entry name" value="WD40"/>
    <property type="match status" value="2"/>
</dbReference>
<dbReference type="PROSITE" id="PS50294">
    <property type="entry name" value="WD_REPEATS_REGION"/>
    <property type="match status" value="1"/>
</dbReference>
<dbReference type="SMART" id="SM00320">
    <property type="entry name" value="WD40"/>
    <property type="match status" value="2"/>
</dbReference>
<dbReference type="PANTHER" id="PTHR19848:SF8">
    <property type="entry name" value="F-BOX AND WD REPEAT DOMAIN CONTAINING 7"/>
    <property type="match status" value="1"/>
</dbReference>
<name>A0A9P4JYD6_9PLEO</name>